<dbReference type="RefSeq" id="WP_182660184.1">
    <property type="nucleotide sequence ID" value="NZ_VKHS01000031.1"/>
</dbReference>
<keyword evidence="2" id="KW-1185">Reference proteome</keyword>
<protein>
    <recommendedName>
        <fullName evidence="3">Phage tail protein</fullName>
    </recommendedName>
</protein>
<evidence type="ECO:0008006" key="3">
    <source>
        <dbReference type="Google" id="ProtNLM"/>
    </source>
</evidence>
<evidence type="ECO:0000313" key="1">
    <source>
        <dbReference type="EMBL" id="MBB0228514.1"/>
    </source>
</evidence>
<dbReference type="AlphaFoldDB" id="A0A7W3T076"/>
<dbReference type="Proteomes" id="UP000530234">
    <property type="component" value="Unassembled WGS sequence"/>
</dbReference>
<comment type="caution">
    <text evidence="1">The sequence shown here is derived from an EMBL/GenBank/DDBJ whole genome shotgun (WGS) entry which is preliminary data.</text>
</comment>
<evidence type="ECO:0000313" key="2">
    <source>
        <dbReference type="Proteomes" id="UP000530234"/>
    </source>
</evidence>
<organism evidence="1 2">
    <name type="scientific">Streptomyces calidiresistens</name>
    <dbReference type="NCBI Taxonomy" id="1485586"/>
    <lineage>
        <taxon>Bacteria</taxon>
        <taxon>Bacillati</taxon>
        <taxon>Actinomycetota</taxon>
        <taxon>Actinomycetes</taxon>
        <taxon>Kitasatosporales</taxon>
        <taxon>Streptomycetaceae</taxon>
        <taxon>Streptomyces</taxon>
    </lineage>
</organism>
<accession>A0A7W3T076</accession>
<gene>
    <name evidence="1" type="ORF">FOE67_03070</name>
</gene>
<proteinExistence type="predicted"/>
<reference evidence="2" key="1">
    <citation type="submission" date="2019-10" db="EMBL/GenBank/DDBJ databases">
        <title>Streptomyces sp. nov., a novel actinobacterium isolated from alkaline environment.</title>
        <authorList>
            <person name="Golinska P."/>
        </authorList>
    </citation>
    <scope>NUCLEOTIDE SEQUENCE [LARGE SCALE GENOMIC DNA]</scope>
    <source>
        <strain evidence="2">DSM 42108</strain>
    </source>
</reference>
<sequence>MSFQHGKNSYFAIQDSGESLRDLSPYTDNISGLPGAVQLSEVTAFGDEGTRHIPGLENTTFSVNGHFNTTATTGPHAVLSSIRRGENGPYPFSYGPAGQGTGRPELSGEAWCTGYNITGAVADKISFTAEFQVDGTVTVGSFS</sequence>
<name>A0A7W3T076_9ACTN</name>
<dbReference type="EMBL" id="VKHS01000031">
    <property type="protein sequence ID" value="MBB0228514.1"/>
    <property type="molecule type" value="Genomic_DNA"/>
</dbReference>